<dbReference type="PANTHER" id="PTHR22789">
    <property type="entry name" value="FUCULOSE PHOSPHATE ALDOLASE"/>
    <property type="match status" value="1"/>
</dbReference>
<keyword evidence="5" id="KW-1185">Reference proteome</keyword>
<dbReference type="InterPro" id="IPR036409">
    <property type="entry name" value="Aldolase_II/adducin_N_sf"/>
</dbReference>
<organism evidence="4 5">
    <name type="scientific">Claveliimonas bilis</name>
    <dbReference type="NCBI Taxonomy" id="3028070"/>
    <lineage>
        <taxon>Bacteria</taxon>
        <taxon>Bacillati</taxon>
        <taxon>Bacillota</taxon>
        <taxon>Clostridia</taxon>
        <taxon>Lachnospirales</taxon>
        <taxon>Lachnospiraceae</taxon>
        <taxon>Claveliimonas</taxon>
    </lineage>
</organism>
<dbReference type="Proteomes" id="UP001305815">
    <property type="component" value="Chromosome"/>
</dbReference>
<reference evidence="5" key="1">
    <citation type="journal article" date="2023" name="Int. J. Syst. Evol. Microbiol.">
        <title>Claveliimonas bilis gen. nov., sp. nov., deoxycholic acid-producing bacteria isolated from human faeces, and reclassification of Sellimonas monacensis Zenner et al. 2021 as Claveliimonas monacensis comb. nov.</title>
        <authorList>
            <person name="Hisatomi A."/>
            <person name="Kastawa N.W.E.P.G."/>
            <person name="Song I."/>
            <person name="Ohkuma M."/>
            <person name="Fukiya S."/>
            <person name="Sakamoto M."/>
        </authorList>
    </citation>
    <scope>NUCLEOTIDE SEQUENCE [LARGE SCALE GENOMIC DNA]</scope>
    <source>
        <strain evidence="5">12BBH14</strain>
    </source>
</reference>
<dbReference type="EMBL" id="AP027742">
    <property type="protein sequence ID" value="BDZ78360.1"/>
    <property type="molecule type" value="Genomic_DNA"/>
</dbReference>
<dbReference type="SUPFAM" id="SSF53639">
    <property type="entry name" value="AraD/HMP-PK domain-like"/>
    <property type="match status" value="1"/>
</dbReference>
<sequence length="183" mass="20337">MDRIALNERKATGSTANISFRHEDKIYISASGTCFGTLKEEEFAVLDLKGEYIAGPKPSKEAPLHLLMYQKKGSGAVIHTHSFYSTLWSCLPHESMIDIMPEHTPYLKMKLGKVGLIPYAPPGSRELFGLFEEHMEGSDGYLLQNHGPVVGAASMMDAFYAIEELEESARIAWSLRQVDALIC</sequence>
<dbReference type="Pfam" id="PF00596">
    <property type="entry name" value="Aldolase_II"/>
    <property type="match status" value="1"/>
</dbReference>
<dbReference type="InterPro" id="IPR001303">
    <property type="entry name" value="Aldolase_II/adducin_N"/>
</dbReference>
<name>A0ABM8I5F3_9FIRM</name>
<protein>
    <submittedName>
        <fullName evidence="4">Class II aldolase</fullName>
    </submittedName>
</protein>
<evidence type="ECO:0000313" key="4">
    <source>
        <dbReference type="EMBL" id="BDZ78360.1"/>
    </source>
</evidence>
<proteinExistence type="predicted"/>
<feature type="domain" description="Class II aldolase/adducin N-terminal" evidence="3">
    <location>
        <begin position="2"/>
        <end position="173"/>
    </location>
</feature>
<dbReference type="InterPro" id="IPR050197">
    <property type="entry name" value="Aldolase_class_II_sugar_metab"/>
</dbReference>
<evidence type="ECO:0000256" key="2">
    <source>
        <dbReference type="ARBA" id="ARBA00023239"/>
    </source>
</evidence>
<evidence type="ECO:0000256" key="1">
    <source>
        <dbReference type="ARBA" id="ARBA00022723"/>
    </source>
</evidence>
<gene>
    <name evidence="4" type="ORF">Lac1_25430</name>
</gene>
<keyword evidence="1" id="KW-0479">Metal-binding</keyword>
<evidence type="ECO:0000313" key="5">
    <source>
        <dbReference type="Proteomes" id="UP001305815"/>
    </source>
</evidence>
<dbReference type="Gene3D" id="3.40.225.10">
    <property type="entry name" value="Class II aldolase/adducin N-terminal domain"/>
    <property type="match status" value="1"/>
</dbReference>
<dbReference type="SMART" id="SM01007">
    <property type="entry name" value="Aldolase_II"/>
    <property type="match status" value="1"/>
</dbReference>
<evidence type="ECO:0000259" key="3">
    <source>
        <dbReference type="SMART" id="SM01007"/>
    </source>
</evidence>
<accession>A0ABM8I5F3</accession>
<keyword evidence="2" id="KW-0456">Lyase</keyword>
<dbReference type="PANTHER" id="PTHR22789:SF0">
    <property type="entry name" value="3-OXO-TETRONATE 4-PHOSPHATE DECARBOXYLASE-RELATED"/>
    <property type="match status" value="1"/>
</dbReference>